<dbReference type="PRINTS" id="PR00722">
    <property type="entry name" value="CHYMOTRYPSIN"/>
</dbReference>
<dbReference type="Gene3D" id="2.40.10.10">
    <property type="entry name" value="Trypsin-like serine proteases"/>
    <property type="match status" value="2"/>
</dbReference>
<organism evidence="10 11">
    <name type="scientific">Mugilogobius chulae</name>
    <name type="common">yellowstripe goby</name>
    <dbReference type="NCBI Taxonomy" id="88201"/>
    <lineage>
        <taxon>Eukaryota</taxon>
        <taxon>Metazoa</taxon>
        <taxon>Chordata</taxon>
        <taxon>Craniata</taxon>
        <taxon>Vertebrata</taxon>
        <taxon>Euteleostomi</taxon>
        <taxon>Actinopterygii</taxon>
        <taxon>Neopterygii</taxon>
        <taxon>Teleostei</taxon>
        <taxon>Neoteleostei</taxon>
        <taxon>Acanthomorphata</taxon>
        <taxon>Gobiaria</taxon>
        <taxon>Gobiiformes</taxon>
        <taxon>Gobioidei</taxon>
        <taxon>Gobiidae</taxon>
        <taxon>Gobionellinae</taxon>
        <taxon>Mugilogobius</taxon>
    </lineage>
</organism>
<keyword evidence="11" id="KW-1185">Reference proteome</keyword>
<evidence type="ECO:0000256" key="5">
    <source>
        <dbReference type="ARBA" id="ARBA00023157"/>
    </source>
</evidence>
<dbReference type="InterPro" id="IPR009003">
    <property type="entry name" value="Peptidase_S1_PA"/>
</dbReference>
<dbReference type="InterPro" id="IPR033116">
    <property type="entry name" value="TRYPSIN_SER"/>
</dbReference>
<keyword evidence="4" id="KW-0720">Serine protease</keyword>
<feature type="domain" description="Peptidase S1" evidence="9">
    <location>
        <begin position="1"/>
        <end position="197"/>
    </location>
</feature>
<reference evidence="11" key="1">
    <citation type="submission" date="2024-04" db="EMBL/GenBank/DDBJ databases">
        <title>Salinicola lusitanus LLJ914,a marine bacterium isolated from the Okinawa Trough.</title>
        <authorList>
            <person name="Li J."/>
        </authorList>
    </citation>
    <scope>NUCLEOTIDE SEQUENCE [LARGE SCALE GENOMIC DNA]</scope>
</reference>
<dbReference type="CDD" id="cd00190">
    <property type="entry name" value="Tryp_SPc"/>
    <property type="match status" value="1"/>
</dbReference>
<evidence type="ECO:0000313" key="10">
    <source>
        <dbReference type="EMBL" id="KAK7938539.1"/>
    </source>
</evidence>
<evidence type="ECO:0000256" key="2">
    <source>
        <dbReference type="ARBA" id="ARBA00022729"/>
    </source>
</evidence>
<sequence>MHLSEPGRGSVIPSELTVYLGRRNQSDSNPNEVKRNVSQIINHLFSIITVVNDMTLLKLASPVNFTDYIRPVCLAGSGSTLNAGTNVWNTGWGATSYPGPSPTILQEVEMPIVGNRECACNYSAFVSVTDNMLCAGPAEGGKGACFGDSGGPLVYKTGSVWIEFGLVSFGVPCAVATYPSVYTRVSKYEDWIKSHITENQPGFINFTSSGTDSDLSFTCPPPKCGNAPLNKNLSAGASVSEGQWPWMASIQKNQVHVCGGTLVSADYVLSDSSCLPSSMNVSEWSVVLGRLNQIGSNSNEVRLMITNVTRSNRSGLSNVVVLKLASKPTLTNYIQPICLDDGQNTFAEGATCYSAGWSLAATGAQTLREIQTSIVSCGNASSANTLCTDTFTLTQVRDYGGPLMCKVSGSWFQAVVLFNTNSTTRADMMTFEKVSTFKDFLRAVLGEFLSPATSTNSTTSGGPALTAGPALLASHLLLALLGLLLFT</sequence>
<evidence type="ECO:0000256" key="4">
    <source>
        <dbReference type="ARBA" id="ARBA00022825"/>
    </source>
</evidence>
<dbReference type="GO" id="GO:0004252">
    <property type="term" value="F:serine-type endopeptidase activity"/>
    <property type="evidence" value="ECO:0007669"/>
    <property type="project" value="InterPro"/>
</dbReference>
<evidence type="ECO:0000256" key="3">
    <source>
        <dbReference type="ARBA" id="ARBA00022801"/>
    </source>
</evidence>
<dbReference type="InterPro" id="IPR001314">
    <property type="entry name" value="Peptidase_S1A"/>
</dbReference>
<evidence type="ECO:0000259" key="9">
    <source>
        <dbReference type="PROSITE" id="PS50240"/>
    </source>
</evidence>
<keyword evidence="6" id="KW-0325">Glycoprotein</keyword>
<dbReference type="InterPro" id="IPR043504">
    <property type="entry name" value="Peptidase_S1_PA_chymotrypsin"/>
</dbReference>
<comment type="caution">
    <text evidence="10">The sequence shown here is derived from an EMBL/GenBank/DDBJ whole genome shotgun (WGS) entry which is preliminary data.</text>
</comment>
<keyword evidence="5" id="KW-1015">Disulfide bond</keyword>
<dbReference type="InterPro" id="IPR001254">
    <property type="entry name" value="Trypsin_dom"/>
</dbReference>
<evidence type="ECO:0000256" key="8">
    <source>
        <dbReference type="SAM" id="Phobius"/>
    </source>
</evidence>
<feature type="transmembrane region" description="Helical" evidence="8">
    <location>
        <begin position="464"/>
        <end position="486"/>
    </location>
</feature>
<dbReference type="PANTHER" id="PTHR24253:SF144">
    <property type="entry name" value="CHYMOTRYPSIN-LIKE PROTEASE CTRL-1-RELATED"/>
    <property type="match status" value="1"/>
</dbReference>
<proteinExistence type="inferred from homology"/>
<keyword evidence="8" id="KW-0812">Transmembrane</keyword>
<gene>
    <name evidence="10" type="ORF">WMY93_001865</name>
</gene>
<dbReference type="SUPFAM" id="SSF50494">
    <property type="entry name" value="Trypsin-like serine proteases"/>
    <property type="match status" value="2"/>
</dbReference>
<feature type="domain" description="Peptidase S1" evidence="9">
    <location>
        <begin position="233"/>
        <end position="446"/>
    </location>
</feature>
<keyword evidence="3" id="KW-0378">Hydrolase</keyword>
<dbReference type="Pfam" id="PF00089">
    <property type="entry name" value="Trypsin"/>
    <property type="match status" value="2"/>
</dbReference>
<keyword evidence="1" id="KW-0645">Protease</keyword>
<dbReference type="Proteomes" id="UP001460270">
    <property type="component" value="Unassembled WGS sequence"/>
</dbReference>
<name>A0AAW0PVA5_9GOBI</name>
<evidence type="ECO:0000256" key="7">
    <source>
        <dbReference type="ARBA" id="ARBA00024195"/>
    </source>
</evidence>
<evidence type="ECO:0000256" key="1">
    <source>
        <dbReference type="ARBA" id="ARBA00022670"/>
    </source>
</evidence>
<keyword evidence="8" id="KW-0472">Membrane</keyword>
<dbReference type="GO" id="GO:0006508">
    <property type="term" value="P:proteolysis"/>
    <property type="evidence" value="ECO:0007669"/>
    <property type="project" value="UniProtKB-KW"/>
</dbReference>
<comment type="similarity">
    <text evidence="7">Belongs to the peptidase S1 family. CLIP subfamily.</text>
</comment>
<evidence type="ECO:0000256" key="6">
    <source>
        <dbReference type="ARBA" id="ARBA00023180"/>
    </source>
</evidence>
<accession>A0AAW0PVA5</accession>
<dbReference type="AlphaFoldDB" id="A0AAW0PVA5"/>
<keyword evidence="2" id="KW-0732">Signal</keyword>
<keyword evidence="8" id="KW-1133">Transmembrane helix</keyword>
<protein>
    <recommendedName>
        <fullName evidence="9">Peptidase S1 domain-containing protein</fullName>
    </recommendedName>
</protein>
<dbReference type="PROSITE" id="PS50240">
    <property type="entry name" value="TRYPSIN_DOM"/>
    <property type="match status" value="2"/>
</dbReference>
<evidence type="ECO:0000313" key="11">
    <source>
        <dbReference type="Proteomes" id="UP001460270"/>
    </source>
</evidence>
<dbReference type="SMART" id="SM00020">
    <property type="entry name" value="Tryp_SPc"/>
    <property type="match status" value="2"/>
</dbReference>
<dbReference type="PROSITE" id="PS00135">
    <property type="entry name" value="TRYPSIN_SER"/>
    <property type="match status" value="1"/>
</dbReference>
<dbReference type="FunFam" id="2.40.10.10:FF:000002">
    <property type="entry name" value="Transmembrane protease serine"/>
    <property type="match status" value="1"/>
</dbReference>
<dbReference type="PANTHER" id="PTHR24253">
    <property type="entry name" value="TRANSMEMBRANE PROTEASE SERINE"/>
    <property type="match status" value="1"/>
</dbReference>
<dbReference type="EMBL" id="JBBPFD010000002">
    <property type="protein sequence ID" value="KAK7938539.1"/>
    <property type="molecule type" value="Genomic_DNA"/>
</dbReference>